<protein>
    <submittedName>
        <fullName evidence="7">Alpha/beta-hydrolase</fullName>
    </submittedName>
</protein>
<gene>
    <name evidence="7" type="ORF">PYCCODRAFT_582532</name>
</gene>
<dbReference type="InterPro" id="IPR029058">
    <property type="entry name" value="AB_hydrolase_fold"/>
</dbReference>
<dbReference type="PANTHER" id="PTHR45856:SF25">
    <property type="entry name" value="FUNGAL LIPASE-LIKE DOMAIN-CONTAINING PROTEIN"/>
    <property type="match status" value="1"/>
</dbReference>
<keyword evidence="7" id="KW-0378">Hydrolase</keyword>
<dbReference type="GO" id="GO:0016787">
    <property type="term" value="F:hydrolase activity"/>
    <property type="evidence" value="ECO:0007669"/>
    <property type="project" value="UniProtKB-KW"/>
</dbReference>
<evidence type="ECO:0000313" key="7">
    <source>
        <dbReference type="EMBL" id="OSD07200.1"/>
    </source>
</evidence>
<dbReference type="AlphaFoldDB" id="A0A1Y2J1B0"/>
<dbReference type="InterPro" id="IPR002921">
    <property type="entry name" value="Fungal_lipase-type"/>
</dbReference>
<dbReference type="PANTHER" id="PTHR45856">
    <property type="entry name" value="ALPHA/BETA-HYDROLASES SUPERFAMILY PROTEIN"/>
    <property type="match status" value="1"/>
</dbReference>
<dbReference type="STRING" id="1353009.A0A1Y2J1B0"/>
<evidence type="ECO:0000256" key="4">
    <source>
        <dbReference type="ARBA" id="ARBA00048461"/>
    </source>
</evidence>
<comment type="catalytic activity">
    <reaction evidence="3">
        <text>a diacylglycerol + H2O = a monoacylglycerol + a fatty acid + H(+)</text>
        <dbReference type="Rhea" id="RHEA:32731"/>
        <dbReference type="ChEBI" id="CHEBI:15377"/>
        <dbReference type="ChEBI" id="CHEBI:15378"/>
        <dbReference type="ChEBI" id="CHEBI:17408"/>
        <dbReference type="ChEBI" id="CHEBI:18035"/>
        <dbReference type="ChEBI" id="CHEBI:28868"/>
    </reaction>
</comment>
<keyword evidence="8" id="KW-1185">Reference proteome</keyword>
<dbReference type="OrthoDB" id="426718at2759"/>
<proteinExistence type="inferred from homology"/>
<dbReference type="SUPFAM" id="SSF53474">
    <property type="entry name" value="alpha/beta-Hydrolases"/>
    <property type="match status" value="1"/>
</dbReference>
<comment type="similarity">
    <text evidence="2">Belongs to the AB hydrolase superfamily. Lipase family. Class 3 subfamily.</text>
</comment>
<reference evidence="7 8" key="1">
    <citation type="journal article" date="2015" name="Biotechnol. Biofuels">
        <title>Enhanced degradation of softwood versus hardwood by the white-rot fungus Pycnoporus coccineus.</title>
        <authorList>
            <person name="Couturier M."/>
            <person name="Navarro D."/>
            <person name="Chevret D."/>
            <person name="Henrissat B."/>
            <person name="Piumi F."/>
            <person name="Ruiz-Duenas F.J."/>
            <person name="Martinez A.T."/>
            <person name="Grigoriev I.V."/>
            <person name="Riley R."/>
            <person name="Lipzen A."/>
            <person name="Berrin J.G."/>
            <person name="Master E.R."/>
            <person name="Rosso M.N."/>
        </authorList>
    </citation>
    <scope>NUCLEOTIDE SEQUENCE [LARGE SCALE GENOMIC DNA]</scope>
    <source>
        <strain evidence="7 8">BRFM310</strain>
    </source>
</reference>
<dbReference type="InterPro" id="IPR051218">
    <property type="entry name" value="Sec_MonoDiacylglyc_Lipase"/>
</dbReference>
<evidence type="ECO:0000256" key="2">
    <source>
        <dbReference type="ARBA" id="ARBA00043996"/>
    </source>
</evidence>
<evidence type="ECO:0000256" key="5">
    <source>
        <dbReference type="SAM" id="SignalP"/>
    </source>
</evidence>
<sequence>MRFSSAFLCVLSAATAAWAAPAATSKRSVTALSATQLASFAPFTQFARAAYCPTSKVQNWQCGQACDALPGFQPTLTGGDGNAIQQFFVGYWPQQNSVVVAHEGTDPLKFESDLTDINFFLDDLDASLFPGMTSAIQVHNGFAAEHAKTASTILTEVKKLISQKGAKQVITIGHSLGGALAELDSLFFTLQLPSSIHVKAVTYGTPRVGNPAWAQMIDSKVPDFVRINNEKDLIPIVPGRFLGFQHPHGEIHIVSPGNAVSCSGDDDADDSQCTIKTVPNILEGNILNHLGPYEGISIGTIFCN</sequence>
<accession>A0A1Y2J1B0</accession>
<keyword evidence="1" id="KW-1015">Disulfide bond</keyword>
<evidence type="ECO:0000313" key="8">
    <source>
        <dbReference type="Proteomes" id="UP000193067"/>
    </source>
</evidence>
<feature type="domain" description="Fungal lipase-type" evidence="6">
    <location>
        <begin position="100"/>
        <end position="240"/>
    </location>
</feature>
<dbReference type="Pfam" id="PF01764">
    <property type="entry name" value="Lipase_3"/>
    <property type="match status" value="1"/>
</dbReference>
<dbReference type="EMBL" id="KZ084088">
    <property type="protein sequence ID" value="OSD07200.1"/>
    <property type="molecule type" value="Genomic_DNA"/>
</dbReference>
<dbReference type="GO" id="GO:0006629">
    <property type="term" value="P:lipid metabolic process"/>
    <property type="evidence" value="ECO:0007669"/>
    <property type="project" value="InterPro"/>
</dbReference>
<name>A0A1Y2J1B0_TRAC3</name>
<feature type="chain" id="PRO_5013231698" evidence="5">
    <location>
        <begin position="20"/>
        <end position="304"/>
    </location>
</feature>
<comment type="catalytic activity">
    <reaction evidence="4">
        <text>a monoacylglycerol + H2O = glycerol + a fatty acid + H(+)</text>
        <dbReference type="Rhea" id="RHEA:15245"/>
        <dbReference type="ChEBI" id="CHEBI:15377"/>
        <dbReference type="ChEBI" id="CHEBI:15378"/>
        <dbReference type="ChEBI" id="CHEBI:17408"/>
        <dbReference type="ChEBI" id="CHEBI:17754"/>
        <dbReference type="ChEBI" id="CHEBI:28868"/>
    </reaction>
</comment>
<evidence type="ECO:0000259" key="6">
    <source>
        <dbReference type="Pfam" id="PF01764"/>
    </source>
</evidence>
<dbReference type="Proteomes" id="UP000193067">
    <property type="component" value="Unassembled WGS sequence"/>
</dbReference>
<dbReference type="Gene3D" id="3.40.50.1820">
    <property type="entry name" value="alpha/beta hydrolase"/>
    <property type="match status" value="1"/>
</dbReference>
<keyword evidence="5" id="KW-0732">Signal</keyword>
<organism evidence="7 8">
    <name type="scientific">Trametes coccinea (strain BRFM310)</name>
    <name type="common">Pycnoporus coccineus</name>
    <dbReference type="NCBI Taxonomy" id="1353009"/>
    <lineage>
        <taxon>Eukaryota</taxon>
        <taxon>Fungi</taxon>
        <taxon>Dikarya</taxon>
        <taxon>Basidiomycota</taxon>
        <taxon>Agaricomycotina</taxon>
        <taxon>Agaricomycetes</taxon>
        <taxon>Polyporales</taxon>
        <taxon>Polyporaceae</taxon>
        <taxon>Trametes</taxon>
    </lineage>
</organism>
<evidence type="ECO:0000256" key="1">
    <source>
        <dbReference type="ARBA" id="ARBA00023157"/>
    </source>
</evidence>
<feature type="signal peptide" evidence="5">
    <location>
        <begin position="1"/>
        <end position="19"/>
    </location>
</feature>
<evidence type="ECO:0000256" key="3">
    <source>
        <dbReference type="ARBA" id="ARBA00047591"/>
    </source>
</evidence>
<dbReference type="CDD" id="cd00519">
    <property type="entry name" value="Lipase_3"/>
    <property type="match status" value="1"/>
</dbReference>